<dbReference type="GO" id="GO:0003700">
    <property type="term" value="F:DNA-binding transcription factor activity"/>
    <property type="evidence" value="ECO:0007669"/>
    <property type="project" value="InterPro"/>
</dbReference>
<dbReference type="Gene3D" id="1.10.10.60">
    <property type="entry name" value="Homeodomain-like"/>
    <property type="match status" value="1"/>
</dbReference>
<evidence type="ECO:0000256" key="3">
    <source>
        <dbReference type="ARBA" id="ARBA00023163"/>
    </source>
</evidence>
<dbReference type="InterPro" id="IPR018060">
    <property type="entry name" value="HTH_AraC"/>
</dbReference>
<protein>
    <submittedName>
        <fullName evidence="5">Regulatory protein soxS</fullName>
    </submittedName>
</protein>
<name>A0A379AB44_ENTAG</name>
<dbReference type="SUPFAM" id="SSF46689">
    <property type="entry name" value="Homeodomain-like"/>
    <property type="match status" value="1"/>
</dbReference>
<gene>
    <name evidence="5" type="primary">soxS_1</name>
    <name evidence="5" type="ORF">NCTC9381_00989</name>
</gene>
<evidence type="ECO:0000313" key="5">
    <source>
        <dbReference type="EMBL" id="SUB15123.1"/>
    </source>
</evidence>
<dbReference type="Proteomes" id="UP000254640">
    <property type="component" value="Unassembled WGS sequence"/>
</dbReference>
<evidence type="ECO:0000256" key="2">
    <source>
        <dbReference type="ARBA" id="ARBA00023125"/>
    </source>
</evidence>
<proteinExistence type="predicted"/>
<dbReference type="PROSITE" id="PS01124">
    <property type="entry name" value="HTH_ARAC_FAMILY_2"/>
    <property type="match status" value="1"/>
</dbReference>
<keyword evidence="3" id="KW-0804">Transcription</keyword>
<accession>A0A379AB44</accession>
<keyword evidence="1" id="KW-0805">Transcription regulation</keyword>
<evidence type="ECO:0000259" key="4">
    <source>
        <dbReference type="PROSITE" id="PS01124"/>
    </source>
</evidence>
<evidence type="ECO:0000313" key="6">
    <source>
        <dbReference type="Proteomes" id="UP000254640"/>
    </source>
</evidence>
<dbReference type="AlphaFoldDB" id="A0A379AB44"/>
<dbReference type="InterPro" id="IPR050959">
    <property type="entry name" value="MarA-like"/>
</dbReference>
<keyword evidence="2" id="KW-0238">DNA-binding</keyword>
<dbReference type="GO" id="GO:0043565">
    <property type="term" value="F:sequence-specific DNA binding"/>
    <property type="evidence" value="ECO:0007669"/>
    <property type="project" value="InterPro"/>
</dbReference>
<dbReference type="PANTHER" id="PTHR47504:SF5">
    <property type="entry name" value="RIGHT ORIGIN-BINDING PROTEIN"/>
    <property type="match status" value="1"/>
</dbReference>
<reference evidence="5 6" key="1">
    <citation type="submission" date="2018-06" db="EMBL/GenBank/DDBJ databases">
        <authorList>
            <consortium name="Pathogen Informatics"/>
            <person name="Doyle S."/>
        </authorList>
    </citation>
    <scope>NUCLEOTIDE SEQUENCE [LARGE SCALE GENOMIC DNA]</scope>
    <source>
        <strain evidence="5 6">NCTC9381</strain>
    </source>
</reference>
<keyword evidence="6" id="KW-1185">Reference proteome</keyword>
<feature type="domain" description="HTH araC/xylS-type" evidence="4">
    <location>
        <begin position="12"/>
        <end position="66"/>
    </location>
</feature>
<evidence type="ECO:0000256" key="1">
    <source>
        <dbReference type="ARBA" id="ARBA00023015"/>
    </source>
</evidence>
<dbReference type="EMBL" id="UGSO01000001">
    <property type="protein sequence ID" value="SUB15123.1"/>
    <property type="molecule type" value="Genomic_DNA"/>
</dbReference>
<organism evidence="5 6">
    <name type="scientific">Enterobacter agglomerans</name>
    <name type="common">Erwinia herbicola</name>
    <name type="synonym">Pantoea agglomerans</name>
    <dbReference type="NCBI Taxonomy" id="549"/>
    <lineage>
        <taxon>Bacteria</taxon>
        <taxon>Pseudomonadati</taxon>
        <taxon>Pseudomonadota</taxon>
        <taxon>Gammaproteobacteria</taxon>
        <taxon>Enterobacterales</taxon>
        <taxon>Erwiniaceae</taxon>
        <taxon>Pantoea</taxon>
        <taxon>Pantoea agglomerans group</taxon>
    </lineage>
</organism>
<sequence length="86" mass="10198">MLSQAIKKQHINDLVEWIEANLTDDLNIDQITLKSGYSKWHMQRMFKEMTGQTLAAYTRKRRLTMAAYGAASDPHDADRYRRTFWF</sequence>
<dbReference type="PANTHER" id="PTHR47504">
    <property type="entry name" value="RIGHT ORIGIN-BINDING PROTEIN"/>
    <property type="match status" value="1"/>
</dbReference>
<dbReference type="InterPro" id="IPR009057">
    <property type="entry name" value="Homeodomain-like_sf"/>
</dbReference>